<dbReference type="InterPro" id="IPR050288">
    <property type="entry name" value="Cellulose_deg_GH3"/>
</dbReference>
<dbReference type="InterPro" id="IPR026891">
    <property type="entry name" value="Fn3-like"/>
</dbReference>
<dbReference type="InterPro" id="IPR013783">
    <property type="entry name" value="Ig-like_fold"/>
</dbReference>
<dbReference type="InterPro" id="IPR001764">
    <property type="entry name" value="Glyco_hydro_3_N"/>
</dbReference>
<dbReference type="Gene3D" id="3.20.20.300">
    <property type="entry name" value="Glycoside hydrolase, family 3, N-terminal domain"/>
    <property type="match status" value="1"/>
</dbReference>
<evidence type="ECO:0000313" key="5">
    <source>
        <dbReference type="Proteomes" id="UP000321830"/>
    </source>
</evidence>
<dbReference type="PANTHER" id="PTHR42715">
    <property type="entry name" value="BETA-GLUCOSIDASE"/>
    <property type="match status" value="1"/>
</dbReference>
<comment type="caution">
    <text evidence="4">The sequence shown here is derived from an EMBL/GenBank/DDBJ whole genome shotgun (WGS) entry which is preliminary data.</text>
</comment>
<dbReference type="Pfam" id="PF00933">
    <property type="entry name" value="Glyco_hydro_3"/>
    <property type="match status" value="1"/>
</dbReference>
<dbReference type="InterPro" id="IPR017853">
    <property type="entry name" value="GH"/>
</dbReference>
<evidence type="ECO:0000256" key="1">
    <source>
        <dbReference type="ARBA" id="ARBA00005336"/>
    </source>
</evidence>
<dbReference type="SUPFAM" id="SSF52279">
    <property type="entry name" value="Beta-D-glucan exohydrolase, C-terminal domain"/>
    <property type="match status" value="1"/>
</dbReference>
<dbReference type="InterPro" id="IPR002772">
    <property type="entry name" value="Glyco_hydro_3_C"/>
</dbReference>
<dbReference type="Pfam" id="PF14310">
    <property type="entry name" value="Fn3-like"/>
    <property type="match status" value="1"/>
</dbReference>
<dbReference type="InterPro" id="IPR036881">
    <property type="entry name" value="Glyco_hydro_3_C_sf"/>
</dbReference>
<dbReference type="Pfam" id="PF01915">
    <property type="entry name" value="Glyco_hydro_3_C"/>
    <property type="match status" value="1"/>
</dbReference>
<reference evidence="4 5" key="1">
    <citation type="submission" date="2019-07" db="EMBL/GenBank/DDBJ databases">
        <title>Whole genome shotgun sequence of Enterococcus villorum NBRC 100699.</title>
        <authorList>
            <person name="Hosoyama A."/>
            <person name="Uohara A."/>
            <person name="Ohji S."/>
            <person name="Ichikawa N."/>
        </authorList>
    </citation>
    <scope>NUCLEOTIDE SEQUENCE [LARGE SCALE GENOMIC DNA]</scope>
    <source>
        <strain evidence="4 5">NBRC 100699</strain>
    </source>
</reference>
<dbReference type="Gene3D" id="2.60.40.10">
    <property type="entry name" value="Immunoglobulins"/>
    <property type="match status" value="1"/>
</dbReference>
<evidence type="ECO:0000259" key="3">
    <source>
        <dbReference type="SMART" id="SM01217"/>
    </source>
</evidence>
<sequence length="532" mass="58783">MGGHNAGPVAIGERELREIHLPAIRAGIKAGVKGCMAAYNDIDGIFCHINSHLLQEVLRTEYGFSGFVMADGCGLDRVADIFGDPIATAAKAILSGVDVSLWDDVYPNLEQAVLSGLITEEVIDRSVLRILEIKQQLGLFADKQPVKAIFTEKQKEKTCTALAEESLVLLKNDGTLPLMTEQLKQIAVIGPHANNIYHSLGDYTPFKKLERCCNLFQGIKEKITNTKTQVTYAPGCHITKVLSDGLTKANEVAKNADAIIVTLGGSSARDFSTAFDKNGAALHGSQEMSSGENIDLAQMELPACQVNLVKELAKLNKPIIAVLIEGRPHSLLAIEPYVASILFAGYPGQYGGRAIANVLFGKNPNGRLAFTIPEHSGQLPVYYNYRQTLFKETYTDYPEKPKYHFGYGLSYTTFEIMGIFLNEQSDESISVACQVKNTGDYSGAETIQIYGKKNQGFITPREKELVAFKKVFLAPNEVQTVEIMIPKERLYYLDEKFKEVLPSSIQFTVEASNFKQSYNHLFRKVKTDEKKT</sequence>
<keyword evidence="2" id="KW-0378">Hydrolase</keyword>
<proteinExistence type="inferred from homology"/>
<dbReference type="EMBL" id="BJWF01000002">
    <property type="protein sequence ID" value="GEL90931.1"/>
    <property type="molecule type" value="Genomic_DNA"/>
</dbReference>
<organism evidence="4 5">
    <name type="scientific">Enterococcus villorum</name>
    <dbReference type="NCBI Taxonomy" id="112904"/>
    <lineage>
        <taxon>Bacteria</taxon>
        <taxon>Bacillati</taxon>
        <taxon>Bacillota</taxon>
        <taxon>Bacilli</taxon>
        <taxon>Lactobacillales</taxon>
        <taxon>Enterococcaceae</taxon>
        <taxon>Enterococcus</taxon>
    </lineage>
</organism>
<dbReference type="PANTHER" id="PTHR42715:SF10">
    <property type="entry name" value="BETA-GLUCOSIDASE"/>
    <property type="match status" value="1"/>
</dbReference>
<dbReference type="InterPro" id="IPR036962">
    <property type="entry name" value="Glyco_hydro_3_N_sf"/>
</dbReference>
<dbReference type="AlphaFoldDB" id="A0A511IYV2"/>
<name>A0A511IYV2_9ENTE</name>
<dbReference type="SMART" id="SM01217">
    <property type="entry name" value="Fn3_like"/>
    <property type="match status" value="1"/>
</dbReference>
<dbReference type="GO" id="GO:0004553">
    <property type="term" value="F:hydrolase activity, hydrolyzing O-glycosyl compounds"/>
    <property type="evidence" value="ECO:0007669"/>
    <property type="project" value="InterPro"/>
</dbReference>
<feature type="domain" description="Fibronectin type III-like" evidence="3">
    <location>
        <begin position="445"/>
        <end position="513"/>
    </location>
</feature>
<comment type="similarity">
    <text evidence="1">Belongs to the glycosyl hydrolase 3 family.</text>
</comment>
<dbReference type="GO" id="GO:0005975">
    <property type="term" value="P:carbohydrate metabolic process"/>
    <property type="evidence" value="ECO:0007669"/>
    <property type="project" value="InterPro"/>
</dbReference>
<gene>
    <name evidence="4" type="ORF">EVI01_02680</name>
</gene>
<accession>A0A511IYV2</accession>
<evidence type="ECO:0000256" key="2">
    <source>
        <dbReference type="ARBA" id="ARBA00022801"/>
    </source>
</evidence>
<dbReference type="Gene3D" id="3.40.50.1700">
    <property type="entry name" value="Glycoside hydrolase family 3 C-terminal domain"/>
    <property type="match status" value="1"/>
</dbReference>
<dbReference type="SUPFAM" id="SSF51445">
    <property type="entry name" value="(Trans)glycosidases"/>
    <property type="match status" value="1"/>
</dbReference>
<dbReference type="Proteomes" id="UP000321830">
    <property type="component" value="Unassembled WGS sequence"/>
</dbReference>
<protein>
    <recommendedName>
        <fullName evidence="3">Fibronectin type III-like domain-containing protein</fullName>
    </recommendedName>
</protein>
<evidence type="ECO:0000313" key="4">
    <source>
        <dbReference type="EMBL" id="GEL90931.1"/>
    </source>
</evidence>